<dbReference type="AlphaFoldDB" id="A0A2K3M7Z2"/>
<sequence length="109" mass="12296">MLFQLLVLPRCTLQVVKPQTRRDRRSGNRKSLQQHHILGCLATWREPDGLAKLVDGVLGNYGQESLGYGKDNNEEENTKMNTKIKQCLRKVADGHFIAAVLVNLFGFST</sequence>
<reference evidence="1 2" key="2">
    <citation type="journal article" date="2017" name="Front. Plant Sci.">
        <title>Gene Classification and Mining of Molecular Markers Useful in Red Clover (Trifolium pratense) Breeding.</title>
        <authorList>
            <person name="Istvanek J."/>
            <person name="Dluhosova J."/>
            <person name="Dluhos P."/>
            <person name="Patkova L."/>
            <person name="Nedelnik J."/>
            <person name="Repkova J."/>
        </authorList>
    </citation>
    <scope>NUCLEOTIDE SEQUENCE [LARGE SCALE GENOMIC DNA]</scope>
    <source>
        <strain evidence="2">cv. Tatra</strain>
        <tissue evidence="1">Young leaves</tissue>
    </source>
</reference>
<evidence type="ECO:0000313" key="2">
    <source>
        <dbReference type="Proteomes" id="UP000236291"/>
    </source>
</evidence>
<protein>
    <submittedName>
        <fullName evidence="1">Uncharacterized protein</fullName>
    </submittedName>
</protein>
<comment type="caution">
    <text evidence="1">The sequence shown here is derived from an EMBL/GenBank/DDBJ whole genome shotgun (WGS) entry which is preliminary data.</text>
</comment>
<name>A0A2K3M7Z2_TRIPR</name>
<reference evidence="1 2" key="1">
    <citation type="journal article" date="2014" name="Am. J. Bot.">
        <title>Genome assembly and annotation for red clover (Trifolium pratense; Fabaceae).</title>
        <authorList>
            <person name="Istvanek J."/>
            <person name="Jaros M."/>
            <person name="Krenek A."/>
            <person name="Repkova J."/>
        </authorList>
    </citation>
    <scope>NUCLEOTIDE SEQUENCE [LARGE SCALE GENOMIC DNA]</scope>
    <source>
        <strain evidence="2">cv. Tatra</strain>
        <tissue evidence="1">Young leaves</tissue>
    </source>
</reference>
<dbReference type="Proteomes" id="UP000236291">
    <property type="component" value="Unassembled WGS sequence"/>
</dbReference>
<proteinExistence type="predicted"/>
<accession>A0A2K3M7Z2</accession>
<dbReference type="EMBL" id="ASHM01052393">
    <property type="protein sequence ID" value="PNX86883.1"/>
    <property type="molecule type" value="Genomic_DNA"/>
</dbReference>
<organism evidence="1 2">
    <name type="scientific">Trifolium pratense</name>
    <name type="common">Red clover</name>
    <dbReference type="NCBI Taxonomy" id="57577"/>
    <lineage>
        <taxon>Eukaryota</taxon>
        <taxon>Viridiplantae</taxon>
        <taxon>Streptophyta</taxon>
        <taxon>Embryophyta</taxon>
        <taxon>Tracheophyta</taxon>
        <taxon>Spermatophyta</taxon>
        <taxon>Magnoliopsida</taxon>
        <taxon>eudicotyledons</taxon>
        <taxon>Gunneridae</taxon>
        <taxon>Pentapetalae</taxon>
        <taxon>rosids</taxon>
        <taxon>fabids</taxon>
        <taxon>Fabales</taxon>
        <taxon>Fabaceae</taxon>
        <taxon>Papilionoideae</taxon>
        <taxon>50 kb inversion clade</taxon>
        <taxon>NPAAA clade</taxon>
        <taxon>Hologalegina</taxon>
        <taxon>IRL clade</taxon>
        <taxon>Trifolieae</taxon>
        <taxon>Trifolium</taxon>
    </lineage>
</organism>
<gene>
    <name evidence="1" type="ORF">L195_g042966</name>
</gene>
<evidence type="ECO:0000313" key="1">
    <source>
        <dbReference type="EMBL" id="PNX86883.1"/>
    </source>
</evidence>